<dbReference type="EMBL" id="AMZH03012166">
    <property type="protein sequence ID" value="RRT51551.1"/>
    <property type="molecule type" value="Genomic_DNA"/>
</dbReference>
<organism evidence="1 2">
    <name type="scientific">Ensete ventricosum</name>
    <name type="common">Abyssinian banana</name>
    <name type="synonym">Musa ensete</name>
    <dbReference type="NCBI Taxonomy" id="4639"/>
    <lineage>
        <taxon>Eukaryota</taxon>
        <taxon>Viridiplantae</taxon>
        <taxon>Streptophyta</taxon>
        <taxon>Embryophyta</taxon>
        <taxon>Tracheophyta</taxon>
        <taxon>Spermatophyta</taxon>
        <taxon>Magnoliopsida</taxon>
        <taxon>Liliopsida</taxon>
        <taxon>Zingiberales</taxon>
        <taxon>Musaceae</taxon>
        <taxon>Ensete</taxon>
    </lineage>
</organism>
<evidence type="ECO:0000313" key="1">
    <source>
        <dbReference type="EMBL" id="RRT51551.1"/>
    </source>
</evidence>
<reference evidence="1 2" key="1">
    <citation type="journal article" date="2014" name="Agronomy (Basel)">
        <title>A Draft Genome Sequence for Ensete ventricosum, the Drought-Tolerant Tree Against Hunger.</title>
        <authorList>
            <person name="Harrison J."/>
            <person name="Moore K.A."/>
            <person name="Paszkiewicz K."/>
            <person name="Jones T."/>
            <person name="Grant M."/>
            <person name="Ambacheew D."/>
            <person name="Muzemil S."/>
            <person name="Studholme D.J."/>
        </authorList>
    </citation>
    <scope>NUCLEOTIDE SEQUENCE [LARGE SCALE GENOMIC DNA]</scope>
</reference>
<accession>A0A426YIH0</accession>
<evidence type="ECO:0000313" key="2">
    <source>
        <dbReference type="Proteomes" id="UP000287651"/>
    </source>
</evidence>
<sequence>MRESNVVLRAVVKELKPKGGHLIQGFESGLEKMGWVSYEFGYRVALERFRAKYPDSTVEENPFAKLLEDVNVKMDLCQPFDDSTAPEK</sequence>
<dbReference type="Proteomes" id="UP000287651">
    <property type="component" value="Unassembled WGS sequence"/>
</dbReference>
<gene>
    <name evidence="1" type="ORF">B296_00030478</name>
</gene>
<dbReference type="AlphaFoldDB" id="A0A426YIH0"/>
<protein>
    <submittedName>
        <fullName evidence="1">Uncharacterized protein</fullName>
    </submittedName>
</protein>
<proteinExistence type="predicted"/>
<comment type="caution">
    <text evidence="1">The sequence shown here is derived from an EMBL/GenBank/DDBJ whole genome shotgun (WGS) entry which is preliminary data.</text>
</comment>
<name>A0A426YIH0_ENSVE</name>